<dbReference type="Proteomes" id="UP000777438">
    <property type="component" value="Unassembled WGS sequence"/>
</dbReference>
<evidence type="ECO:0000259" key="3">
    <source>
        <dbReference type="Pfam" id="PF25043"/>
    </source>
</evidence>
<dbReference type="OrthoDB" id="1149618at2759"/>
<gene>
    <name evidence="4" type="ORF">B0T10DRAFT_398432</name>
</gene>
<dbReference type="PANTHER" id="PTHR31373">
    <property type="entry name" value="OS06G0652100 PROTEIN"/>
    <property type="match status" value="1"/>
</dbReference>
<dbReference type="InterPro" id="IPR058580">
    <property type="entry name" value="DUF2828"/>
</dbReference>
<evidence type="ECO:0000313" key="5">
    <source>
        <dbReference type="Proteomes" id="UP000777438"/>
    </source>
</evidence>
<dbReference type="Pfam" id="PF25043">
    <property type="entry name" value="DUF7788"/>
    <property type="match status" value="1"/>
</dbReference>
<feature type="region of interest" description="Disordered" evidence="1">
    <location>
        <begin position="89"/>
        <end position="111"/>
    </location>
</feature>
<dbReference type="SUPFAM" id="SSF53300">
    <property type="entry name" value="vWA-like"/>
    <property type="match status" value="1"/>
</dbReference>
<feature type="region of interest" description="Disordered" evidence="1">
    <location>
        <begin position="285"/>
        <end position="305"/>
    </location>
</feature>
<organism evidence="4 5">
    <name type="scientific">Thelonectria olida</name>
    <dbReference type="NCBI Taxonomy" id="1576542"/>
    <lineage>
        <taxon>Eukaryota</taxon>
        <taxon>Fungi</taxon>
        <taxon>Dikarya</taxon>
        <taxon>Ascomycota</taxon>
        <taxon>Pezizomycotina</taxon>
        <taxon>Sordariomycetes</taxon>
        <taxon>Hypocreomycetidae</taxon>
        <taxon>Hypocreales</taxon>
        <taxon>Nectriaceae</taxon>
        <taxon>Thelonectria</taxon>
    </lineage>
</organism>
<dbReference type="Gene3D" id="3.40.50.410">
    <property type="entry name" value="von Willebrand factor, type A domain"/>
    <property type="match status" value="1"/>
</dbReference>
<reference evidence="4 5" key="1">
    <citation type="journal article" date="2021" name="Nat. Commun.">
        <title>Genetic determinants of endophytism in the Arabidopsis root mycobiome.</title>
        <authorList>
            <person name="Mesny F."/>
            <person name="Miyauchi S."/>
            <person name="Thiergart T."/>
            <person name="Pickel B."/>
            <person name="Atanasova L."/>
            <person name="Karlsson M."/>
            <person name="Huettel B."/>
            <person name="Barry K.W."/>
            <person name="Haridas S."/>
            <person name="Chen C."/>
            <person name="Bauer D."/>
            <person name="Andreopoulos W."/>
            <person name="Pangilinan J."/>
            <person name="LaButti K."/>
            <person name="Riley R."/>
            <person name="Lipzen A."/>
            <person name="Clum A."/>
            <person name="Drula E."/>
            <person name="Henrissat B."/>
            <person name="Kohler A."/>
            <person name="Grigoriev I.V."/>
            <person name="Martin F.M."/>
            <person name="Hacquard S."/>
        </authorList>
    </citation>
    <scope>NUCLEOTIDE SEQUENCE [LARGE SCALE GENOMIC DNA]</scope>
    <source>
        <strain evidence="4 5">MPI-CAGE-CH-0241</strain>
    </source>
</reference>
<keyword evidence="5" id="KW-1185">Reference proteome</keyword>
<feature type="domain" description="DUF2828" evidence="2">
    <location>
        <begin position="127"/>
        <end position="549"/>
    </location>
</feature>
<feature type="compositionally biased region" description="Basic and acidic residues" evidence="1">
    <location>
        <begin position="89"/>
        <end position="98"/>
    </location>
</feature>
<sequence length="828" mass="92299">MDSTTDSSQPWFLQSSYPVLFPAHDALKKSQVDFEAFLQQDLGRRHDEAAADSAAASNDKPMTDVDESETFTLVTDSTSAEIRKAVDEMQVDDQEKPDPASSHPFMEGLRNHGKQGEVRNLEGMTTTTNGDLTYSSSDDALVDLFQELEEVVTGPRLSQLLQSAWASDPLSTLKIILNARSIHLGKSSRTTFYRCAGWLAQNHPLTLVANLRWLSRPVIEKKAKKEGEDDIVIVDDKDEDDPTKHDVQHGVAHGYWKDLLNILALAANEKLSVLSDPRDVLNSKNPGIIRGKSVQSTPAKKENVDPKVARHQTRDERHQNAIEAFKANPVYRAIHLTVSRLFAEQLEADLHALRGNDAKAKRTISLCGKWAPSHDHFHDKHTFIISSIAEILYPRDSLDALSPTDNRETYLRHAREEYRKDTSALRKHLDIVERNLTARTYENIKYDRLPSIAMNKYAKLFVERDLERFEKYIDKVAEGKAQISGATLLPSTLIHSLRVNYSTGQLTEARKATMSAGELVQAKISAIESKVVDGQWNTLVQRLRDSGTLENCIAVCDVSGSMTSPVFPDKTTPMDSAIGLSLLIAEVTKTPFNGSFITFSAEPEVVNLDMTKSLSEKISSMESSNWGMSTDFVAVFERLLLPMAIQNKLKKEDMVKRVFVFSDMQFNDAAQDNGWGPGYGRRREVNVWTTSYERIQEAFAKAGYDMPELVFWNLAGGGAGISDMSLPTPTNPIESSNPFNALAPKPVNAAEEGTCLVSGYSQALLKVFLDSGSFEEPEDDEDDEIVITKDGDDVKEEEPKKKKAKMNPISIVRKAISHKAYDMLKVVD</sequence>
<accession>A0A9P8WC50</accession>
<evidence type="ECO:0000313" key="4">
    <source>
        <dbReference type="EMBL" id="KAH6895875.1"/>
    </source>
</evidence>
<feature type="domain" description="DUF7788" evidence="3">
    <location>
        <begin position="551"/>
        <end position="816"/>
    </location>
</feature>
<protein>
    <submittedName>
        <fullName evidence="4">Uncharacterized protein</fullName>
    </submittedName>
</protein>
<dbReference type="AlphaFoldDB" id="A0A9P8WC50"/>
<evidence type="ECO:0000259" key="2">
    <source>
        <dbReference type="Pfam" id="PF11443"/>
    </source>
</evidence>
<evidence type="ECO:0000256" key="1">
    <source>
        <dbReference type="SAM" id="MobiDB-lite"/>
    </source>
</evidence>
<name>A0A9P8WC50_9HYPO</name>
<dbReference type="EMBL" id="JAGPYM010000004">
    <property type="protein sequence ID" value="KAH6895875.1"/>
    <property type="molecule type" value="Genomic_DNA"/>
</dbReference>
<comment type="caution">
    <text evidence="4">The sequence shown here is derived from an EMBL/GenBank/DDBJ whole genome shotgun (WGS) entry which is preliminary data.</text>
</comment>
<dbReference type="PANTHER" id="PTHR31373:SF27">
    <property type="entry name" value="TROVE DOMAIN-CONTAINING PROTEIN"/>
    <property type="match status" value="1"/>
</dbReference>
<dbReference type="Pfam" id="PF11443">
    <property type="entry name" value="DUF2828"/>
    <property type="match status" value="1"/>
</dbReference>
<dbReference type="InterPro" id="IPR036465">
    <property type="entry name" value="vWFA_dom_sf"/>
</dbReference>
<dbReference type="InterPro" id="IPR011205">
    <property type="entry name" value="UCP015417_vWA"/>
</dbReference>
<dbReference type="InterPro" id="IPR056690">
    <property type="entry name" value="DUF7788"/>
</dbReference>
<proteinExistence type="predicted"/>